<evidence type="ECO:0000313" key="14">
    <source>
        <dbReference type="EMBL" id="HIX08184.1"/>
    </source>
</evidence>
<dbReference type="PANTHER" id="PTHR45745">
    <property type="entry name" value="PHOSPHOMANNOMUTASE 45A"/>
    <property type="match status" value="1"/>
</dbReference>
<comment type="catalytic activity">
    <reaction evidence="1">
        <text>alpha-D-glucose 1-phosphate = alpha-D-glucose 6-phosphate</text>
        <dbReference type="Rhea" id="RHEA:23536"/>
        <dbReference type="ChEBI" id="CHEBI:58225"/>
        <dbReference type="ChEBI" id="CHEBI:58601"/>
        <dbReference type="EC" id="5.4.2.2"/>
    </reaction>
</comment>
<comment type="similarity">
    <text evidence="3 9">Belongs to the phosphohexose mutase family.</text>
</comment>
<dbReference type="Gene3D" id="3.40.120.10">
    <property type="entry name" value="Alpha-D-Glucose-1,6-Bisphosphate, subunit A, domain 3"/>
    <property type="match status" value="3"/>
</dbReference>
<evidence type="ECO:0000256" key="5">
    <source>
        <dbReference type="ARBA" id="ARBA00022553"/>
    </source>
</evidence>
<evidence type="ECO:0000256" key="2">
    <source>
        <dbReference type="ARBA" id="ARBA00001946"/>
    </source>
</evidence>
<dbReference type="GO" id="GO:0004614">
    <property type="term" value="F:phosphoglucomutase activity"/>
    <property type="evidence" value="ECO:0007669"/>
    <property type="project" value="UniProtKB-EC"/>
</dbReference>
<dbReference type="CDD" id="cd05799">
    <property type="entry name" value="PGM2"/>
    <property type="match status" value="1"/>
</dbReference>
<comment type="caution">
    <text evidence="14">The sequence shown here is derived from an EMBL/GenBank/DDBJ whole genome shotgun (WGS) entry which is preliminary data.</text>
</comment>
<evidence type="ECO:0000259" key="10">
    <source>
        <dbReference type="Pfam" id="PF00408"/>
    </source>
</evidence>
<dbReference type="Pfam" id="PF02878">
    <property type="entry name" value="PGM_PMM_I"/>
    <property type="match status" value="1"/>
</dbReference>
<evidence type="ECO:0000259" key="13">
    <source>
        <dbReference type="Pfam" id="PF02880"/>
    </source>
</evidence>
<keyword evidence="6 9" id="KW-0479">Metal-binding</keyword>
<sequence length="568" mass="62402">MDYKAVYREWCANSALNAEGKAELASVAGDEKAIEYRFGAELEFGTAGMRGIIGYGTNMMNVYTVRRATQGLAEYVKSLGAAAMKRGVVISYDTRRKSAEFARASAEVLSANGIVAYLFDDVHPVPMLSYAVRKLGTVAGIMITASHNPKEYNGYKVYGEDGAQMSPEATAIVVSFIEKITDYFSVKGGSSKLIKKVPASVDKSYYKKISKLTLSPKAVKSVGKDLKLVYTPVHGSGYIPVTTILKKLKINVTVVPEQVKKDTEFSTVEVPNPEFKETLSMGIALAQKINADVVFGTDPDSDRLGVAIKDDKGEFVALSGNQVGILLLDYILTRLKEEGKLPANGIVVKSFVTTGMAKAICDGMGVEIVDVPVGFKFIGEKIKEYEADGSHTFLFGFEESCGYLRGTECSRDKDAVVASMLCAEMVCYYTYKKQSVYGRLMDIYAHYGYVLDKNISIKFDGLNAMKEMNALVDSLKTKKAEKFDIYNVVAVRDYSASVRRLADGTEEPLNIPKTNAVYYELENGSFICVRPSGTEPKLKIYYSVRAKDEASAEKAFDKMRSAFEAFIK</sequence>
<dbReference type="Gene3D" id="3.30.310.50">
    <property type="entry name" value="Alpha-D-phosphohexomutase, C-terminal domain"/>
    <property type="match status" value="1"/>
</dbReference>
<proteinExistence type="inferred from homology"/>
<evidence type="ECO:0000256" key="8">
    <source>
        <dbReference type="ARBA" id="ARBA00023235"/>
    </source>
</evidence>
<dbReference type="GO" id="GO:0006166">
    <property type="term" value="P:purine ribonucleoside salvage"/>
    <property type="evidence" value="ECO:0007669"/>
    <property type="project" value="TreeGrafter"/>
</dbReference>
<dbReference type="Pfam" id="PF02879">
    <property type="entry name" value="PGM_PMM_II"/>
    <property type="match status" value="1"/>
</dbReference>
<keyword evidence="5" id="KW-0597">Phosphoprotein</keyword>
<feature type="domain" description="Alpha-D-phosphohexomutase alpha/beta/alpha" evidence="13">
    <location>
        <begin position="320"/>
        <end position="435"/>
    </location>
</feature>
<dbReference type="InterPro" id="IPR005844">
    <property type="entry name" value="A-D-PHexomutase_a/b/a-I"/>
</dbReference>
<evidence type="ECO:0000256" key="7">
    <source>
        <dbReference type="ARBA" id="ARBA00022842"/>
    </source>
</evidence>
<dbReference type="InterPro" id="IPR005843">
    <property type="entry name" value="A-D-PHexomutase_C"/>
</dbReference>
<dbReference type="InterPro" id="IPR005845">
    <property type="entry name" value="A-D-PHexomutase_a/b/a-II"/>
</dbReference>
<gene>
    <name evidence="14" type="ORF">H9741_06925</name>
</gene>
<evidence type="ECO:0000259" key="12">
    <source>
        <dbReference type="Pfam" id="PF02879"/>
    </source>
</evidence>
<dbReference type="InterPro" id="IPR016055">
    <property type="entry name" value="A-D-PHexomutase_a/b/a-I/II/III"/>
</dbReference>
<dbReference type="PANTHER" id="PTHR45745:SF1">
    <property type="entry name" value="PHOSPHOGLUCOMUTASE 2B-RELATED"/>
    <property type="match status" value="1"/>
</dbReference>
<reference evidence="14" key="2">
    <citation type="submission" date="2021-04" db="EMBL/GenBank/DDBJ databases">
        <authorList>
            <person name="Gilroy R."/>
        </authorList>
    </citation>
    <scope>NUCLEOTIDE SEQUENCE</scope>
    <source>
        <strain evidence="14">811</strain>
    </source>
</reference>
<dbReference type="GO" id="GO:0008973">
    <property type="term" value="F:phosphopentomutase activity"/>
    <property type="evidence" value="ECO:0007669"/>
    <property type="project" value="TreeGrafter"/>
</dbReference>
<evidence type="ECO:0000256" key="6">
    <source>
        <dbReference type="ARBA" id="ARBA00022723"/>
    </source>
</evidence>
<comment type="cofactor">
    <cofactor evidence="2">
        <name>Mg(2+)</name>
        <dbReference type="ChEBI" id="CHEBI:18420"/>
    </cofactor>
</comment>
<accession>A0A9D2AFT5</accession>
<organism evidence="14 15">
    <name type="scientific">Candidatus Borkfalkia faecipullorum</name>
    <dbReference type="NCBI Taxonomy" id="2838510"/>
    <lineage>
        <taxon>Bacteria</taxon>
        <taxon>Bacillati</taxon>
        <taxon>Bacillota</taxon>
        <taxon>Clostridia</taxon>
        <taxon>Christensenellales</taxon>
        <taxon>Christensenellaceae</taxon>
        <taxon>Candidatus Borkfalkia</taxon>
    </lineage>
</organism>
<dbReference type="EC" id="5.4.2.2" evidence="4"/>
<dbReference type="AlphaFoldDB" id="A0A9D2AFT5"/>
<evidence type="ECO:0000256" key="1">
    <source>
        <dbReference type="ARBA" id="ARBA00000443"/>
    </source>
</evidence>
<reference evidence="14" key="1">
    <citation type="journal article" date="2021" name="PeerJ">
        <title>Extensive microbial diversity within the chicken gut microbiome revealed by metagenomics and culture.</title>
        <authorList>
            <person name="Gilroy R."/>
            <person name="Ravi A."/>
            <person name="Getino M."/>
            <person name="Pursley I."/>
            <person name="Horton D.L."/>
            <person name="Alikhan N.F."/>
            <person name="Baker D."/>
            <person name="Gharbi K."/>
            <person name="Hall N."/>
            <person name="Watson M."/>
            <person name="Adriaenssens E.M."/>
            <person name="Foster-Nyarko E."/>
            <person name="Jarju S."/>
            <person name="Secka A."/>
            <person name="Antonio M."/>
            <person name="Oren A."/>
            <person name="Chaudhuri R.R."/>
            <person name="La Ragione R."/>
            <person name="Hildebrand F."/>
            <person name="Pallen M.J."/>
        </authorList>
    </citation>
    <scope>NUCLEOTIDE SEQUENCE</scope>
    <source>
        <strain evidence="14">811</strain>
    </source>
</reference>
<protein>
    <recommendedName>
        <fullName evidence="4">phosphoglucomutase (alpha-D-glucose-1,6-bisphosphate-dependent)</fullName>
        <ecNumber evidence="4">5.4.2.2</ecNumber>
    </recommendedName>
</protein>
<dbReference type="GO" id="GO:0005975">
    <property type="term" value="P:carbohydrate metabolic process"/>
    <property type="evidence" value="ECO:0007669"/>
    <property type="project" value="InterPro"/>
</dbReference>
<dbReference type="Pfam" id="PF00408">
    <property type="entry name" value="PGM_PMM_IV"/>
    <property type="match status" value="1"/>
</dbReference>
<dbReference type="InterPro" id="IPR036900">
    <property type="entry name" value="A-D-PHexomutase_C_sf"/>
</dbReference>
<dbReference type="InterPro" id="IPR005846">
    <property type="entry name" value="A-D-PHexomutase_a/b/a-III"/>
</dbReference>
<evidence type="ECO:0000256" key="4">
    <source>
        <dbReference type="ARBA" id="ARBA00012728"/>
    </source>
</evidence>
<keyword evidence="8" id="KW-0413">Isomerase</keyword>
<dbReference type="InterPro" id="IPR016066">
    <property type="entry name" value="A-D-PHexomutase_CS"/>
</dbReference>
<feature type="domain" description="Alpha-D-phosphohexomutase C-terminal" evidence="10">
    <location>
        <begin position="497"/>
        <end position="550"/>
    </location>
</feature>
<feature type="domain" description="Alpha-D-phosphohexomutase alpha/beta/alpha" evidence="11">
    <location>
        <begin position="43"/>
        <end position="182"/>
    </location>
</feature>
<evidence type="ECO:0000256" key="3">
    <source>
        <dbReference type="ARBA" id="ARBA00010231"/>
    </source>
</evidence>
<name>A0A9D2AFT5_9FIRM</name>
<feature type="domain" description="Alpha-D-phosphohexomutase alpha/beta/alpha" evidence="12">
    <location>
        <begin position="219"/>
        <end position="312"/>
    </location>
</feature>
<dbReference type="Pfam" id="PF02880">
    <property type="entry name" value="PGM_PMM_III"/>
    <property type="match status" value="1"/>
</dbReference>
<dbReference type="GO" id="GO:0000287">
    <property type="term" value="F:magnesium ion binding"/>
    <property type="evidence" value="ECO:0007669"/>
    <property type="project" value="InterPro"/>
</dbReference>
<dbReference type="SUPFAM" id="SSF55957">
    <property type="entry name" value="Phosphoglucomutase, C-terminal domain"/>
    <property type="match status" value="1"/>
</dbReference>
<dbReference type="Proteomes" id="UP000824204">
    <property type="component" value="Unassembled WGS sequence"/>
</dbReference>
<dbReference type="SUPFAM" id="SSF53738">
    <property type="entry name" value="Phosphoglucomutase, first 3 domains"/>
    <property type="match status" value="3"/>
</dbReference>
<dbReference type="EMBL" id="DXFX01000086">
    <property type="protein sequence ID" value="HIX08184.1"/>
    <property type="molecule type" value="Genomic_DNA"/>
</dbReference>
<evidence type="ECO:0000313" key="15">
    <source>
        <dbReference type="Proteomes" id="UP000824204"/>
    </source>
</evidence>
<keyword evidence="7 9" id="KW-0460">Magnesium</keyword>
<evidence type="ECO:0000259" key="11">
    <source>
        <dbReference type="Pfam" id="PF02878"/>
    </source>
</evidence>
<evidence type="ECO:0000256" key="9">
    <source>
        <dbReference type="RuleBase" id="RU004326"/>
    </source>
</evidence>
<dbReference type="PROSITE" id="PS00710">
    <property type="entry name" value="PGM_PMM"/>
    <property type="match status" value="1"/>
</dbReference>